<dbReference type="AlphaFoldDB" id="A0AAD3CY09"/>
<protein>
    <submittedName>
        <fullName evidence="2">Uncharacterized protein</fullName>
    </submittedName>
</protein>
<gene>
    <name evidence="2" type="ORF">CTEN210_10624</name>
</gene>
<feature type="compositionally biased region" description="Polar residues" evidence="1">
    <location>
        <begin position="206"/>
        <end position="219"/>
    </location>
</feature>
<feature type="region of interest" description="Disordered" evidence="1">
    <location>
        <begin position="194"/>
        <end position="259"/>
    </location>
</feature>
<feature type="compositionally biased region" description="Polar residues" evidence="1">
    <location>
        <begin position="1"/>
        <end position="10"/>
    </location>
</feature>
<comment type="caution">
    <text evidence="2">The sequence shown here is derived from an EMBL/GenBank/DDBJ whole genome shotgun (WGS) entry which is preliminary data.</text>
</comment>
<keyword evidence="3" id="KW-1185">Reference proteome</keyword>
<evidence type="ECO:0000313" key="3">
    <source>
        <dbReference type="Proteomes" id="UP001054902"/>
    </source>
</evidence>
<evidence type="ECO:0000256" key="1">
    <source>
        <dbReference type="SAM" id="MobiDB-lite"/>
    </source>
</evidence>
<feature type="region of interest" description="Disordered" evidence="1">
    <location>
        <begin position="121"/>
        <end position="158"/>
    </location>
</feature>
<organism evidence="2 3">
    <name type="scientific">Chaetoceros tenuissimus</name>
    <dbReference type="NCBI Taxonomy" id="426638"/>
    <lineage>
        <taxon>Eukaryota</taxon>
        <taxon>Sar</taxon>
        <taxon>Stramenopiles</taxon>
        <taxon>Ochrophyta</taxon>
        <taxon>Bacillariophyta</taxon>
        <taxon>Coscinodiscophyceae</taxon>
        <taxon>Chaetocerotophycidae</taxon>
        <taxon>Chaetocerotales</taxon>
        <taxon>Chaetocerotaceae</taxon>
        <taxon>Chaetoceros</taxon>
    </lineage>
</organism>
<dbReference type="Proteomes" id="UP001054902">
    <property type="component" value="Unassembled WGS sequence"/>
</dbReference>
<proteinExistence type="predicted"/>
<reference evidence="2 3" key="1">
    <citation type="journal article" date="2021" name="Sci. Rep.">
        <title>The genome of the diatom Chaetoceros tenuissimus carries an ancient integrated fragment of an extant virus.</title>
        <authorList>
            <person name="Hongo Y."/>
            <person name="Kimura K."/>
            <person name="Takaki Y."/>
            <person name="Yoshida Y."/>
            <person name="Baba S."/>
            <person name="Kobayashi G."/>
            <person name="Nagasaki K."/>
            <person name="Hano T."/>
            <person name="Tomaru Y."/>
        </authorList>
    </citation>
    <scope>NUCLEOTIDE SEQUENCE [LARGE SCALE GENOMIC DNA]</scope>
    <source>
        <strain evidence="2 3">NIES-3715</strain>
    </source>
</reference>
<feature type="compositionally biased region" description="Polar residues" evidence="1">
    <location>
        <begin position="20"/>
        <end position="34"/>
    </location>
</feature>
<evidence type="ECO:0000313" key="2">
    <source>
        <dbReference type="EMBL" id="GFH54148.1"/>
    </source>
</evidence>
<feature type="compositionally biased region" description="Low complexity" evidence="1">
    <location>
        <begin position="242"/>
        <end position="259"/>
    </location>
</feature>
<sequence>MQAHSSTRSPRSGYHESRRSSYNGSVSTQQQQLSMHRRRRTISNDDLDDSSHCVVLPSVPNNGNPVQCICGGASHLEEELGKLRESTRIALQTSWNEVEELQQKNTELQDEIVILKQELEESRQREKDSLKKTEQLSQNSSRQRASYGSRSEFTASVETMRERQESWGSLRSALRSSSSSLLGVTKRMSFPLQNSKPESAQHIMHTRSSIPQTSRSRSLSYDRRATKQEERINSSSMFRQDSVGSSNKSTVSTSSSSTSTWPFVSVRRQQLVANGQQTSDLSITSCIDEHPDLEKRTLELMEKDEEIRSLKFKLKSRDENIDILEDAISVTISNMQKKISSSSPNS</sequence>
<accession>A0AAD3CY09</accession>
<feature type="region of interest" description="Disordered" evidence="1">
    <location>
        <begin position="1"/>
        <end position="50"/>
    </location>
</feature>
<dbReference type="EMBL" id="BLLK01000047">
    <property type="protein sequence ID" value="GFH54148.1"/>
    <property type="molecule type" value="Genomic_DNA"/>
</dbReference>
<feature type="compositionally biased region" description="Polar residues" evidence="1">
    <location>
        <begin position="135"/>
        <end position="157"/>
    </location>
</feature>
<name>A0AAD3CY09_9STRA</name>
<feature type="compositionally biased region" description="Basic and acidic residues" evidence="1">
    <location>
        <begin position="220"/>
        <end position="232"/>
    </location>
</feature>
<feature type="compositionally biased region" description="Basic and acidic residues" evidence="1">
    <location>
        <begin position="121"/>
        <end position="134"/>
    </location>
</feature>